<evidence type="ECO:0000313" key="1">
    <source>
        <dbReference type="EMBL" id="EAY27428.1"/>
    </source>
</evidence>
<accession>A1ZQ19</accession>
<dbReference type="Proteomes" id="UP000004095">
    <property type="component" value="Unassembled WGS sequence"/>
</dbReference>
<keyword evidence="2" id="KW-1185">Reference proteome</keyword>
<gene>
    <name evidence="1" type="ORF">M23134_06829</name>
</gene>
<reference evidence="1 2" key="1">
    <citation type="submission" date="2007-01" db="EMBL/GenBank/DDBJ databases">
        <authorList>
            <person name="Haygood M."/>
            <person name="Podell S."/>
            <person name="Anderson C."/>
            <person name="Hopkinson B."/>
            <person name="Roe K."/>
            <person name="Barbeau K."/>
            <person name="Gaasterland T."/>
            <person name="Ferriera S."/>
            <person name="Johnson J."/>
            <person name="Kravitz S."/>
            <person name="Beeson K."/>
            <person name="Sutton G."/>
            <person name="Rogers Y.-H."/>
            <person name="Friedman R."/>
            <person name="Frazier M."/>
            <person name="Venter J.C."/>
        </authorList>
    </citation>
    <scope>NUCLEOTIDE SEQUENCE [LARGE SCALE GENOMIC DNA]</scope>
    <source>
        <strain evidence="1 2">ATCC 23134</strain>
    </source>
</reference>
<dbReference type="AlphaFoldDB" id="A1ZQ19"/>
<name>A1ZQ19_MICM2</name>
<organism evidence="1 2">
    <name type="scientific">Microscilla marina ATCC 23134</name>
    <dbReference type="NCBI Taxonomy" id="313606"/>
    <lineage>
        <taxon>Bacteria</taxon>
        <taxon>Pseudomonadati</taxon>
        <taxon>Bacteroidota</taxon>
        <taxon>Cytophagia</taxon>
        <taxon>Cytophagales</taxon>
        <taxon>Microscillaceae</taxon>
        <taxon>Microscilla</taxon>
    </lineage>
</organism>
<comment type="caution">
    <text evidence="1">The sequence shown here is derived from an EMBL/GenBank/DDBJ whole genome shotgun (WGS) entry which is preliminary data.</text>
</comment>
<proteinExistence type="predicted"/>
<evidence type="ECO:0000313" key="2">
    <source>
        <dbReference type="Proteomes" id="UP000004095"/>
    </source>
</evidence>
<protein>
    <submittedName>
        <fullName evidence="1">Uncharacterized protein</fullName>
    </submittedName>
</protein>
<sequence>MMCLLSSLTQAYAAVVPQEDKVTFYIKNDLDHAVLLKLGTSTVTLDIGTTKKFHRLPNSVIYLAQPHIMAFSPEKGKEILKVERSIQGKKILLSKIVDE</sequence>
<dbReference type="EMBL" id="AAWS01000023">
    <property type="protein sequence ID" value="EAY27428.1"/>
    <property type="molecule type" value="Genomic_DNA"/>
</dbReference>